<dbReference type="AlphaFoldDB" id="A0A8J5MRQ1"/>
<accession>A0A8J5MRQ1</accession>
<evidence type="ECO:0000313" key="2">
    <source>
        <dbReference type="EMBL" id="KAG7161016.1"/>
    </source>
</evidence>
<dbReference type="Proteomes" id="UP000747542">
    <property type="component" value="Unassembled WGS sequence"/>
</dbReference>
<feature type="non-terminal residue" evidence="2">
    <location>
        <position position="336"/>
    </location>
</feature>
<proteinExistence type="predicted"/>
<keyword evidence="3" id="KW-1185">Reference proteome</keyword>
<reference evidence="2" key="1">
    <citation type="journal article" date="2021" name="Sci. Adv.">
        <title>The American lobster genome reveals insights on longevity, neural, and immune adaptations.</title>
        <authorList>
            <person name="Polinski J.M."/>
            <person name="Zimin A.V."/>
            <person name="Clark K.F."/>
            <person name="Kohn A.B."/>
            <person name="Sadowski N."/>
            <person name="Timp W."/>
            <person name="Ptitsyn A."/>
            <person name="Khanna P."/>
            <person name="Romanova D.Y."/>
            <person name="Williams P."/>
            <person name="Greenwood S.J."/>
            <person name="Moroz L.L."/>
            <person name="Walt D.R."/>
            <person name="Bodnar A.G."/>
        </authorList>
    </citation>
    <scope>NUCLEOTIDE SEQUENCE</scope>
    <source>
        <strain evidence="2">GMGI-L3</strain>
    </source>
</reference>
<dbReference type="EMBL" id="JAHLQT010030508">
    <property type="protein sequence ID" value="KAG7161016.1"/>
    <property type="molecule type" value="Genomic_DNA"/>
</dbReference>
<name>A0A8J5MRQ1_HOMAM</name>
<feature type="compositionally biased region" description="Basic and acidic residues" evidence="1">
    <location>
        <begin position="316"/>
        <end position="336"/>
    </location>
</feature>
<feature type="region of interest" description="Disordered" evidence="1">
    <location>
        <begin position="293"/>
        <end position="336"/>
    </location>
</feature>
<feature type="compositionally biased region" description="Polar residues" evidence="1">
    <location>
        <begin position="78"/>
        <end position="89"/>
    </location>
</feature>
<organism evidence="2 3">
    <name type="scientific">Homarus americanus</name>
    <name type="common">American lobster</name>
    <dbReference type="NCBI Taxonomy" id="6706"/>
    <lineage>
        <taxon>Eukaryota</taxon>
        <taxon>Metazoa</taxon>
        <taxon>Ecdysozoa</taxon>
        <taxon>Arthropoda</taxon>
        <taxon>Crustacea</taxon>
        <taxon>Multicrustacea</taxon>
        <taxon>Malacostraca</taxon>
        <taxon>Eumalacostraca</taxon>
        <taxon>Eucarida</taxon>
        <taxon>Decapoda</taxon>
        <taxon>Pleocyemata</taxon>
        <taxon>Astacidea</taxon>
        <taxon>Nephropoidea</taxon>
        <taxon>Nephropidae</taxon>
        <taxon>Homarus</taxon>
    </lineage>
</organism>
<gene>
    <name evidence="2" type="ORF">Hamer_G029910</name>
</gene>
<comment type="caution">
    <text evidence="2">The sequence shown here is derived from an EMBL/GenBank/DDBJ whole genome shotgun (WGS) entry which is preliminary data.</text>
</comment>
<feature type="region of interest" description="Disordered" evidence="1">
    <location>
        <begin position="48"/>
        <end position="98"/>
    </location>
</feature>
<sequence>MDESVEQESTIVGDTLEERLERTLQIVEGQCSELEILQRQVKELKRELQHAKNPDTDLEYGIGKDTTPADPPAESAHSVPQSGNDTTHPGSFRVDPGVHSKLMDSAKRDDREAAVFNLSYVRTLSLEKLTGSDSESNIRTFCRQVEWLLKQDDHRVEAALSRMESPVEQRVLQELESRGMWDWNTLKQALTKFNTGQNTLNKAWADFFREEYHVEADPERCVERMKYKLAAKERKFKLIQGKDQLMKDVLYEGLPGQMQRELRRYHRLVISLDPFLNELTKCREWYLRSQGRGQQHVRQTRQEPVPENYRVQGDYHMNETDERQDQNTRWKETNTQ</sequence>
<protein>
    <submittedName>
        <fullName evidence="2">Uncharacterized protein</fullName>
    </submittedName>
</protein>
<evidence type="ECO:0000313" key="3">
    <source>
        <dbReference type="Proteomes" id="UP000747542"/>
    </source>
</evidence>
<evidence type="ECO:0000256" key="1">
    <source>
        <dbReference type="SAM" id="MobiDB-lite"/>
    </source>
</evidence>